<dbReference type="RefSeq" id="WP_144848471.1">
    <property type="nucleotide sequence ID" value="NZ_VNJI01000018.1"/>
</dbReference>
<evidence type="ECO:0000256" key="5">
    <source>
        <dbReference type="ARBA" id="ARBA00022840"/>
    </source>
</evidence>
<dbReference type="InterPro" id="IPR027417">
    <property type="entry name" value="P-loop_NTPase"/>
</dbReference>
<dbReference type="PROSITE" id="PS51192">
    <property type="entry name" value="HELICASE_ATP_BIND_1"/>
    <property type="match status" value="1"/>
</dbReference>
<accession>A0A559KA58</accession>
<dbReference type="Pfam" id="PF08494">
    <property type="entry name" value="DEAD_assoc"/>
    <property type="match status" value="1"/>
</dbReference>
<proteinExistence type="predicted"/>
<dbReference type="GO" id="GO:0005524">
    <property type="term" value="F:ATP binding"/>
    <property type="evidence" value="ECO:0007669"/>
    <property type="project" value="UniProtKB-KW"/>
</dbReference>
<dbReference type="GO" id="GO:0016887">
    <property type="term" value="F:ATP hydrolysis activity"/>
    <property type="evidence" value="ECO:0007669"/>
    <property type="project" value="TreeGrafter"/>
</dbReference>
<dbReference type="PROSITE" id="PS51194">
    <property type="entry name" value="HELICASE_CTER"/>
    <property type="match status" value="1"/>
</dbReference>
<keyword evidence="8" id="KW-0413">Isomerase</keyword>
<dbReference type="InterPro" id="IPR014001">
    <property type="entry name" value="Helicase_ATP-bd"/>
</dbReference>
<keyword evidence="13" id="KW-1185">Reference proteome</keyword>
<keyword evidence="4 12" id="KW-0347">Helicase</keyword>
<sequence>MIEPELAAFHPLLATWFGEVFGAPTDVQKRAWKAIRSGAHTLIAAPTGSGKTLAALLACLNEMLEAKLQPGSEAERRGVKLLYITPLKALNNDIHHHVVEFVRQLESTAAEQGAAWPGLTVGVRTGDTPQRVRAAMLRQPPDVLVITPESLYIMLTSMKGREILRTVRYAIIDEIHDLAADRRGLHLSVTLERLTVLCGASPRRIGVSATQKPIERVAEFLGGWELEGGESEGRAEGKAECETERRLMRRSVEIIESRMDKTFRVSVTMPEQTIISQDKQEAVWAPLTDKLMKLMSGSRSVLVFVNNRRLCERLTLRLNEHAGYEMARSHHGSVSREQRLEVERALKAGELRCLVATSSLELGIDVGHIDLVLQIDSPKSAAAGIQRIGRAGHAVGDESRGIIVARSRGLLPECAVLARSIAARDIEDIRIPRASLDVLCQQVVAMVATEDWTLERLHGVLSRSYGYQGFPRERLEAVLRVLAGFYPFVRPLLDWDRDTGLLTRRSSTAMAAIMGAGTIPQGSAYPVHHADSRIHLGELDEEYIHESRVGDVFQLGTGAWKIQSIRSDRVYVVEAGSHFSEIPFWRGEGQGRSVAFSAEMGRFWEELDCRTETEPRQETMDWLMSGYYLDGSAAEELVTLIHSQKAVSVIPTHRRIVIEQFQDDLKQHHLVIHSLFGKTFNRTWLLAVQTELESRLPYRLYTSAKDNGIVIVVSDGGSGDAAARLLPMLREVTADRLEALLRQAVPTSPLFGAAFRRLAETSLLLSRSFTRMPSWQKRLRSEELLRESLPYAEQFPFLGEAMRLCLQEELDAEHVKDVLRQMEAGQLAVVLRQSGYPSPFAAQFTTDAVQAQMYESDAVSRDLQAQLIGLDRSLAGKLFGETAVRELLGYRAGVDAEAALGAYADDAAAVGGYTEEGEGLSGELAAPSEAPVGDLRPAAITSSEGLVRYLKRRGEMSSAEVAGAFGDAVSEEWLTQATSEGKLCSVQLGGEERWIVRDEAETYAALPADPMAVRFVLTRFMERGMDFTAATLCARYGLERALVAPLLEVWAAERRIEPSPLTLEVPGWLSARAAARRVRSRVAELQGRAAPVNPARYCSRLLQLQHVSGADRLSEEEGLRKVIATLQGLFLPLSQWEGSVFPLRLSDYRKETLDRLCAAGDVLWVGRKEADEREGRVAFFLAEAKELYAPLLPSLEMGEDWSQKAKGDKVEQQSLSAEREKMKVLGLLERKGASFLTALSRDTDRLPSELTSDLIGLAWEGLVSCDQFAPLRMHGGSAAGKGKRASLGAGAKAGSEGARSSYGRAAGASRSKSAGFQSGLGRWYALRALAEDDYDARASLAAWVKHLLGSFGMLTKEIAAAHLPWSWDEVYATLKQLEQWGMLTRGLWVEDVPTLQFSTPQLVEALRHPQGWDADASRVVLLPSTDPANPFGFSVQWPSLPGTGVTFARKSGNELVIRGGRWLLWVENGGKRMYTLHELAGVEEAEWLSPDELCTVLKAVVQAQLRMPGVRKLIVDRWNGVPVRESSAAEVFVRLGAEADRQSFVIWPSSLL</sequence>
<evidence type="ECO:0000256" key="7">
    <source>
        <dbReference type="ARBA" id="ARBA00023204"/>
    </source>
</evidence>
<evidence type="ECO:0000256" key="1">
    <source>
        <dbReference type="ARBA" id="ARBA00022741"/>
    </source>
</evidence>
<dbReference type="Pfam" id="PF23235">
    <property type="entry name" value="WHD_3rd_Lhr"/>
    <property type="match status" value="1"/>
</dbReference>
<feature type="domain" description="Helicase ATP-binding" evidence="10">
    <location>
        <begin position="32"/>
        <end position="229"/>
    </location>
</feature>
<dbReference type="InterPro" id="IPR055367">
    <property type="entry name" value="WH4_Lhr"/>
</dbReference>
<feature type="domain" description="Helicase C-terminal" evidence="11">
    <location>
        <begin position="286"/>
        <end position="444"/>
    </location>
</feature>
<dbReference type="GO" id="GO:0003677">
    <property type="term" value="F:DNA binding"/>
    <property type="evidence" value="ECO:0007669"/>
    <property type="project" value="UniProtKB-KW"/>
</dbReference>
<dbReference type="SUPFAM" id="SSF52540">
    <property type="entry name" value="P-loop containing nucleoside triphosphate hydrolases"/>
    <property type="match status" value="1"/>
</dbReference>
<dbReference type="InterPro" id="IPR011545">
    <property type="entry name" value="DEAD/DEAH_box_helicase_dom"/>
</dbReference>
<dbReference type="PANTHER" id="PTHR47962">
    <property type="entry name" value="ATP-DEPENDENT HELICASE LHR-RELATED-RELATED"/>
    <property type="match status" value="1"/>
</dbReference>
<comment type="caution">
    <text evidence="12">The sequence shown here is derived from an EMBL/GenBank/DDBJ whole genome shotgun (WGS) entry which is preliminary data.</text>
</comment>
<dbReference type="Pfam" id="PF00270">
    <property type="entry name" value="DEAD"/>
    <property type="match status" value="1"/>
</dbReference>
<dbReference type="Pfam" id="PF00271">
    <property type="entry name" value="Helicase_C"/>
    <property type="match status" value="1"/>
</dbReference>
<evidence type="ECO:0000256" key="3">
    <source>
        <dbReference type="ARBA" id="ARBA00022801"/>
    </source>
</evidence>
<reference evidence="12 13" key="1">
    <citation type="submission" date="2019-07" db="EMBL/GenBank/DDBJ databases">
        <authorList>
            <person name="Kim J."/>
        </authorList>
    </citation>
    <scope>NUCLEOTIDE SEQUENCE [LARGE SCALE GENOMIC DNA]</scope>
    <source>
        <strain evidence="12 13">JC52</strain>
    </source>
</reference>
<dbReference type="CDD" id="cd18796">
    <property type="entry name" value="SF2_C_LHR"/>
    <property type="match status" value="1"/>
</dbReference>
<keyword evidence="3" id="KW-0378">Hydrolase</keyword>
<keyword evidence="6" id="KW-0238">DNA-binding</keyword>
<dbReference type="InterPro" id="IPR045628">
    <property type="entry name" value="Lhr_WH_dom"/>
</dbReference>
<feature type="region of interest" description="Disordered" evidence="9">
    <location>
        <begin position="1276"/>
        <end position="1304"/>
    </location>
</feature>
<dbReference type="InterPro" id="IPR013701">
    <property type="entry name" value="Lhr-like_DEAD/DEAH_assoc"/>
</dbReference>
<evidence type="ECO:0000259" key="10">
    <source>
        <dbReference type="PROSITE" id="PS51192"/>
    </source>
</evidence>
<feature type="compositionally biased region" description="Low complexity" evidence="9">
    <location>
        <begin position="1285"/>
        <end position="1304"/>
    </location>
</feature>
<evidence type="ECO:0000259" key="11">
    <source>
        <dbReference type="PROSITE" id="PS51194"/>
    </source>
</evidence>
<evidence type="ECO:0000256" key="6">
    <source>
        <dbReference type="ARBA" id="ARBA00023125"/>
    </source>
</evidence>
<dbReference type="InterPro" id="IPR052511">
    <property type="entry name" value="ATP-dep_Helicase"/>
</dbReference>
<dbReference type="InterPro" id="IPR055368">
    <property type="entry name" value="WH3_Lhr"/>
</dbReference>
<dbReference type="PANTHER" id="PTHR47962:SF5">
    <property type="entry name" value="ATP-DEPENDENT HELICASE LHR-RELATED"/>
    <property type="match status" value="1"/>
</dbReference>
<dbReference type="Pfam" id="PF23234">
    <property type="entry name" value="WHD_4th_Lhr"/>
    <property type="match status" value="1"/>
</dbReference>
<evidence type="ECO:0000256" key="9">
    <source>
        <dbReference type="SAM" id="MobiDB-lite"/>
    </source>
</evidence>
<gene>
    <name evidence="12" type="ORF">FPZ49_16185</name>
</gene>
<protein>
    <submittedName>
        <fullName evidence="12">DEAD/DEAH box helicase</fullName>
    </submittedName>
</protein>
<organism evidence="12 13">
    <name type="scientific">Paenibacillus cremeus</name>
    <dbReference type="NCBI Taxonomy" id="2163881"/>
    <lineage>
        <taxon>Bacteria</taxon>
        <taxon>Bacillati</taxon>
        <taxon>Bacillota</taxon>
        <taxon>Bacilli</taxon>
        <taxon>Bacillales</taxon>
        <taxon>Paenibacillaceae</taxon>
        <taxon>Paenibacillus</taxon>
    </lineage>
</organism>
<dbReference type="OrthoDB" id="9774462at2"/>
<evidence type="ECO:0000256" key="2">
    <source>
        <dbReference type="ARBA" id="ARBA00022763"/>
    </source>
</evidence>
<name>A0A559KA58_9BACL</name>
<dbReference type="Gene3D" id="3.40.50.300">
    <property type="entry name" value="P-loop containing nucleotide triphosphate hydrolases"/>
    <property type="match status" value="2"/>
</dbReference>
<evidence type="ECO:0000256" key="8">
    <source>
        <dbReference type="ARBA" id="ARBA00023235"/>
    </source>
</evidence>
<dbReference type="InterPro" id="IPR001650">
    <property type="entry name" value="Helicase_C-like"/>
</dbReference>
<keyword evidence="2" id="KW-0227">DNA damage</keyword>
<evidence type="ECO:0000313" key="12">
    <source>
        <dbReference type="EMBL" id="TVY09017.1"/>
    </source>
</evidence>
<evidence type="ECO:0000313" key="13">
    <source>
        <dbReference type="Proteomes" id="UP000317036"/>
    </source>
</evidence>
<evidence type="ECO:0000256" key="4">
    <source>
        <dbReference type="ARBA" id="ARBA00022806"/>
    </source>
</evidence>
<dbReference type="SMART" id="SM00487">
    <property type="entry name" value="DEXDc"/>
    <property type="match status" value="1"/>
</dbReference>
<dbReference type="SMART" id="SM00490">
    <property type="entry name" value="HELICc"/>
    <property type="match status" value="1"/>
</dbReference>
<keyword evidence="7" id="KW-0234">DNA repair</keyword>
<keyword evidence="1" id="KW-0547">Nucleotide-binding</keyword>
<dbReference type="GO" id="GO:0006281">
    <property type="term" value="P:DNA repair"/>
    <property type="evidence" value="ECO:0007669"/>
    <property type="project" value="UniProtKB-KW"/>
</dbReference>
<dbReference type="EMBL" id="VNJI01000018">
    <property type="protein sequence ID" value="TVY09017.1"/>
    <property type="molecule type" value="Genomic_DNA"/>
</dbReference>
<dbReference type="Proteomes" id="UP000317036">
    <property type="component" value="Unassembled WGS sequence"/>
</dbReference>
<dbReference type="Pfam" id="PF19306">
    <property type="entry name" value="WHD_Lhr"/>
    <property type="match status" value="1"/>
</dbReference>
<dbReference type="GO" id="GO:0004386">
    <property type="term" value="F:helicase activity"/>
    <property type="evidence" value="ECO:0007669"/>
    <property type="project" value="UniProtKB-KW"/>
</dbReference>
<keyword evidence="5" id="KW-0067">ATP-binding</keyword>